<keyword evidence="1" id="KW-0812">Transmembrane</keyword>
<evidence type="ECO:0000313" key="2">
    <source>
        <dbReference type="EMBL" id="PIP42400.1"/>
    </source>
</evidence>
<dbReference type="EMBL" id="PCSH01000010">
    <property type="protein sequence ID" value="PIP42400.1"/>
    <property type="molecule type" value="Genomic_DNA"/>
</dbReference>
<name>A0A2H0AC30_9BACT</name>
<evidence type="ECO:0000313" key="3">
    <source>
        <dbReference type="Proteomes" id="UP000231067"/>
    </source>
</evidence>
<organism evidence="2 3">
    <name type="scientific">Candidatus Desantisbacteria bacterium CG23_combo_of_CG06-09_8_20_14_all_40_23</name>
    <dbReference type="NCBI Taxonomy" id="1974550"/>
    <lineage>
        <taxon>Bacteria</taxon>
        <taxon>Candidatus Desantisiibacteriota</taxon>
    </lineage>
</organism>
<feature type="transmembrane region" description="Helical" evidence="1">
    <location>
        <begin position="12"/>
        <end position="33"/>
    </location>
</feature>
<evidence type="ECO:0000256" key="1">
    <source>
        <dbReference type="SAM" id="Phobius"/>
    </source>
</evidence>
<accession>A0A2H0AC30</accession>
<gene>
    <name evidence="2" type="ORF">COX18_00425</name>
</gene>
<comment type="caution">
    <text evidence="2">The sequence shown here is derived from an EMBL/GenBank/DDBJ whole genome shotgun (WGS) entry which is preliminary data.</text>
</comment>
<dbReference type="Proteomes" id="UP000231067">
    <property type="component" value="Unassembled WGS sequence"/>
</dbReference>
<proteinExistence type="predicted"/>
<feature type="transmembrane region" description="Helical" evidence="1">
    <location>
        <begin position="39"/>
        <end position="62"/>
    </location>
</feature>
<keyword evidence="1" id="KW-1133">Transmembrane helix</keyword>
<sequence length="64" mass="7230">MKLSTQEKELYANKIMDLGNLILTGVLIAIILGQAGIRWYIAIAIVATFGYILCFIVSHLFMRR</sequence>
<dbReference type="AlphaFoldDB" id="A0A2H0AC30"/>
<reference evidence="2 3" key="1">
    <citation type="submission" date="2017-09" db="EMBL/GenBank/DDBJ databases">
        <title>Depth-based differentiation of microbial function through sediment-hosted aquifers and enrichment of novel symbionts in the deep terrestrial subsurface.</title>
        <authorList>
            <person name="Probst A.J."/>
            <person name="Ladd B."/>
            <person name="Jarett J.K."/>
            <person name="Geller-Mcgrath D.E."/>
            <person name="Sieber C.M."/>
            <person name="Emerson J.B."/>
            <person name="Anantharaman K."/>
            <person name="Thomas B.C."/>
            <person name="Malmstrom R."/>
            <person name="Stieglmeier M."/>
            <person name="Klingl A."/>
            <person name="Woyke T."/>
            <person name="Ryan C.M."/>
            <person name="Banfield J.F."/>
        </authorList>
    </citation>
    <scope>NUCLEOTIDE SEQUENCE [LARGE SCALE GENOMIC DNA]</scope>
    <source>
        <strain evidence="2">CG23_combo_of_CG06-09_8_20_14_all_40_23</strain>
    </source>
</reference>
<protein>
    <submittedName>
        <fullName evidence="2">Uncharacterized protein</fullName>
    </submittedName>
</protein>
<keyword evidence="1" id="KW-0472">Membrane</keyword>